<evidence type="ECO:0000313" key="14">
    <source>
        <dbReference type="Proteomes" id="UP000515125"/>
    </source>
</evidence>
<evidence type="ECO:0000256" key="1">
    <source>
        <dbReference type="ARBA" id="ARBA00004496"/>
    </source>
</evidence>
<evidence type="ECO:0000256" key="4">
    <source>
        <dbReference type="ARBA" id="ARBA00022741"/>
    </source>
</evidence>
<dbReference type="FunFam" id="3.40.50.300:FF:000022">
    <property type="entry name" value="Signal recognition particle 54 kDa subunit"/>
    <property type="match status" value="1"/>
</dbReference>
<dbReference type="InterPro" id="IPR000897">
    <property type="entry name" value="SRP54_GTPase_dom"/>
</dbReference>
<feature type="region of interest" description="Disordered" evidence="12">
    <location>
        <begin position="63"/>
        <end position="88"/>
    </location>
</feature>
<organism evidence="14 15">
    <name type="scientific">Cyclospora cayetanensis</name>
    <dbReference type="NCBI Taxonomy" id="88456"/>
    <lineage>
        <taxon>Eukaryota</taxon>
        <taxon>Sar</taxon>
        <taxon>Alveolata</taxon>
        <taxon>Apicomplexa</taxon>
        <taxon>Conoidasida</taxon>
        <taxon>Coccidia</taxon>
        <taxon>Eucoccidiorida</taxon>
        <taxon>Eimeriorina</taxon>
        <taxon>Eimeriidae</taxon>
        <taxon>Cyclospora</taxon>
    </lineage>
</organism>
<reference evidence="15" key="1">
    <citation type="submission" date="2025-08" db="UniProtKB">
        <authorList>
            <consortium name="RefSeq"/>
        </authorList>
    </citation>
    <scope>IDENTIFICATION</scope>
</reference>
<keyword evidence="6" id="KW-0694">RNA-binding</keyword>
<dbReference type="Gene3D" id="3.40.50.300">
    <property type="entry name" value="P-loop containing nucleotide triphosphate hydrolases"/>
    <property type="match status" value="1"/>
</dbReference>
<evidence type="ECO:0000256" key="6">
    <source>
        <dbReference type="ARBA" id="ARBA00022884"/>
    </source>
</evidence>
<keyword evidence="5" id="KW-0378">Hydrolase</keyword>
<dbReference type="SUPFAM" id="SSF47446">
    <property type="entry name" value="Signal peptide-binding domain"/>
    <property type="match status" value="1"/>
</dbReference>
<dbReference type="Gene3D" id="1.20.120.140">
    <property type="entry name" value="Signal recognition particle SRP54, nucleotide-binding domain"/>
    <property type="match status" value="2"/>
</dbReference>
<keyword evidence="4" id="KW-0547">Nucleotide-binding</keyword>
<dbReference type="GeneID" id="34619506"/>
<dbReference type="InterPro" id="IPR036891">
    <property type="entry name" value="Signal_recog_part_SRP54_M_sf"/>
</dbReference>
<dbReference type="GO" id="GO:0006616">
    <property type="term" value="P:SRP-dependent cotranslational protein targeting to membrane, translocation"/>
    <property type="evidence" value="ECO:0007669"/>
    <property type="project" value="TreeGrafter"/>
</dbReference>
<dbReference type="GO" id="GO:0005829">
    <property type="term" value="C:cytosol"/>
    <property type="evidence" value="ECO:0007669"/>
    <property type="project" value="TreeGrafter"/>
</dbReference>
<dbReference type="GO" id="GO:0005525">
    <property type="term" value="F:GTP binding"/>
    <property type="evidence" value="ECO:0007669"/>
    <property type="project" value="UniProtKB-KW"/>
</dbReference>
<gene>
    <name evidence="15" type="primary">LOC34619506</name>
</gene>
<dbReference type="SMART" id="SM00962">
    <property type="entry name" value="SRP54"/>
    <property type="match status" value="1"/>
</dbReference>
<evidence type="ECO:0000256" key="8">
    <source>
        <dbReference type="ARBA" id="ARBA00023135"/>
    </source>
</evidence>
<dbReference type="SUPFAM" id="SSF52540">
    <property type="entry name" value="P-loop containing nucleoside triphosphate hydrolases"/>
    <property type="match status" value="1"/>
</dbReference>
<dbReference type="InterPro" id="IPR027417">
    <property type="entry name" value="P-loop_NTPase"/>
</dbReference>
<keyword evidence="14" id="KW-1185">Reference proteome</keyword>
<keyword evidence="8" id="KW-0733">Signal recognition particle</keyword>
<dbReference type="OrthoDB" id="10250817at2759"/>
<evidence type="ECO:0000256" key="11">
    <source>
        <dbReference type="ARBA" id="ARBA00048157"/>
    </source>
</evidence>
<proteinExistence type="inferred from homology"/>
<dbReference type="InterPro" id="IPR042101">
    <property type="entry name" value="SRP54_N_sf"/>
</dbReference>
<keyword evidence="3" id="KW-0963">Cytoplasm</keyword>
<dbReference type="PROSITE" id="PS00300">
    <property type="entry name" value="SRP54"/>
    <property type="match status" value="1"/>
</dbReference>
<keyword evidence="7" id="KW-0342">GTP-binding</keyword>
<dbReference type="InterPro" id="IPR003593">
    <property type="entry name" value="AAA+_ATPase"/>
</dbReference>
<protein>
    <recommendedName>
        <fullName evidence="10">signal-recognition-particle GTPase</fullName>
        <ecNumber evidence="10">3.6.5.4</ecNumber>
    </recommendedName>
</protein>
<evidence type="ECO:0000256" key="7">
    <source>
        <dbReference type="ARBA" id="ARBA00023134"/>
    </source>
</evidence>
<sequence>MVLAELGQQISGALRNLQSATIVDEAVVGECVKSVCRALLLADVQLRVVQDFRRKVTQQINAQIQQSSTGSNGSGAGGGSSSNRKKGAAAGSSKAFDAVSGTAGPSGPQGDVMAEVYLQAASAGVNTRRIIQKCVVNELVSLVTPEKTPRPLKKGSCNVVMFVGLQGSGKTTTCTKYALHYQRKGWRTALVCADTFRAGAFDQLKQNATKARIPFYGSYTEADPVKIAEEGVTQFKEERYDLIVVDTSGRHRQEAALFEEMQQVADAVNPDEIVFVVDSHIGQACYDQAAAFSASVSVGSVIITKLDGHAKGGGALSAVAATGAPIIFLGSGEHFDDFEAFDANSFVSRLLGFGDVGGLVNSLKEVISTEKQQELMERIAKGKFTLQDMYDQFQNVLKMGPLSKVMSMIPGLGANLIPKGEERLAARRIKRLTCAMDSMTKEELSCEKPFTDSRMRRVAHGSGTSVAEVKLLLDQHKQFSKMISKMGKVGLTKEAALQNLSRNPQQLLSRMQAAIDPRVLRQMGGAGNVMNILKELQSGEMGDMQEMMRQFGAFGGR</sequence>
<dbReference type="GO" id="GO:0030942">
    <property type="term" value="F:endoplasmic reticulum signal peptide binding"/>
    <property type="evidence" value="ECO:0007669"/>
    <property type="project" value="TreeGrafter"/>
</dbReference>
<dbReference type="GO" id="GO:0003924">
    <property type="term" value="F:GTPase activity"/>
    <property type="evidence" value="ECO:0007669"/>
    <property type="project" value="InterPro"/>
</dbReference>
<evidence type="ECO:0000313" key="15">
    <source>
        <dbReference type="RefSeq" id="XP_026193949.1"/>
    </source>
</evidence>
<dbReference type="PANTHER" id="PTHR11564:SF5">
    <property type="entry name" value="SIGNAL RECOGNITION PARTICLE SUBUNIT SRP54"/>
    <property type="match status" value="1"/>
</dbReference>
<comment type="subcellular location">
    <subcellularLocation>
        <location evidence="1">Cytoplasm</location>
    </subcellularLocation>
</comment>
<evidence type="ECO:0000256" key="3">
    <source>
        <dbReference type="ARBA" id="ARBA00022490"/>
    </source>
</evidence>
<dbReference type="InterPro" id="IPR022941">
    <property type="entry name" value="SRP54"/>
</dbReference>
<evidence type="ECO:0000256" key="12">
    <source>
        <dbReference type="SAM" id="MobiDB-lite"/>
    </source>
</evidence>
<comment type="similarity">
    <text evidence="2">Belongs to the GTP-binding SRP family. SRP54 subfamily.</text>
</comment>
<evidence type="ECO:0000256" key="2">
    <source>
        <dbReference type="ARBA" id="ARBA00005450"/>
    </source>
</evidence>
<dbReference type="Gene3D" id="1.10.260.30">
    <property type="entry name" value="Signal recognition particle, SRP54 subunit, M-domain"/>
    <property type="match status" value="1"/>
</dbReference>
<dbReference type="RefSeq" id="XP_026193949.1">
    <property type="nucleotide sequence ID" value="XM_026338164.1"/>
</dbReference>
<keyword evidence="9" id="KW-0687">Ribonucleoprotein</keyword>
<comment type="catalytic activity">
    <reaction evidence="11">
        <text>GTP + H2O = GDP + phosphate + H(+)</text>
        <dbReference type="Rhea" id="RHEA:19669"/>
        <dbReference type="ChEBI" id="CHEBI:15377"/>
        <dbReference type="ChEBI" id="CHEBI:15378"/>
        <dbReference type="ChEBI" id="CHEBI:37565"/>
        <dbReference type="ChEBI" id="CHEBI:43474"/>
        <dbReference type="ChEBI" id="CHEBI:58189"/>
        <dbReference type="EC" id="3.6.5.4"/>
    </reaction>
    <physiologicalReaction direction="left-to-right" evidence="11">
        <dbReference type="Rhea" id="RHEA:19670"/>
    </physiologicalReaction>
</comment>
<dbReference type="InterPro" id="IPR036225">
    <property type="entry name" value="SRP/SRP_N"/>
</dbReference>
<dbReference type="Pfam" id="PF02881">
    <property type="entry name" value="SRP54_N"/>
    <property type="match status" value="1"/>
</dbReference>
<dbReference type="Pfam" id="PF02978">
    <property type="entry name" value="SRP_SPB"/>
    <property type="match status" value="1"/>
</dbReference>
<accession>A0A6P6S2B5</accession>
<evidence type="ECO:0000256" key="10">
    <source>
        <dbReference type="ARBA" id="ARBA00035672"/>
    </source>
</evidence>
<dbReference type="SMART" id="SM00382">
    <property type="entry name" value="AAA"/>
    <property type="match status" value="1"/>
</dbReference>
<dbReference type="GO" id="GO:0005786">
    <property type="term" value="C:signal recognition particle, endoplasmic reticulum targeting"/>
    <property type="evidence" value="ECO:0007669"/>
    <property type="project" value="UniProtKB-KW"/>
</dbReference>
<name>A0A6P6S2B5_9EIME</name>
<dbReference type="Pfam" id="PF00448">
    <property type="entry name" value="SRP54"/>
    <property type="match status" value="1"/>
</dbReference>
<dbReference type="InterPro" id="IPR013822">
    <property type="entry name" value="Signal_recog_particl_SRP54_hlx"/>
</dbReference>
<dbReference type="HAMAP" id="MF_00306">
    <property type="entry name" value="SRP54"/>
    <property type="match status" value="1"/>
</dbReference>
<evidence type="ECO:0000256" key="5">
    <source>
        <dbReference type="ARBA" id="ARBA00022801"/>
    </source>
</evidence>
<evidence type="ECO:0000256" key="9">
    <source>
        <dbReference type="ARBA" id="ARBA00023274"/>
    </source>
</evidence>
<dbReference type="EC" id="3.6.5.4" evidence="10"/>
<dbReference type="SMART" id="SM00963">
    <property type="entry name" value="SRP54_N"/>
    <property type="match status" value="1"/>
</dbReference>
<dbReference type="Proteomes" id="UP000515125">
    <property type="component" value="Unplaced"/>
</dbReference>
<dbReference type="GO" id="GO:0008312">
    <property type="term" value="F:7S RNA binding"/>
    <property type="evidence" value="ECO:0007669"/>
    <property type="project" value="InterPro"/>
</dbReference>
<feature type="domain" description="SRP54-type proteins GTP-binding" evidence="13">
    <location>
        <begin position="325"/>
        <end position="338"/>
    </location>
</feature>
<dbReference type="SUPFAM" id="SSF47364">
    <property type="entry name" value="Domain of the SRP/SRP receptor G-proteins"/>
    <property type="match status" value="1"/>
</dbReference>
<dbReference type="CDD" id="cd17875">
    <property type="entry name" value="SRP54_G"/>
    <property type="match status" value="1"/>
</dbReference>
<dbReference type="AlphaFoldDB" id="A0A6P6S2B5"/>
<dbReference type="InterPro" id="IPR004125">
    <property type="entry name" value="Signal_recog_particle_SRP54_M"/>
</dbReference>
<dbReference type="PANTHER" id="PTHR11564">
    <property type="entry name" value="SIGNAL RECOGNITION PARTICLE 54K PROTEIN SRP54"/>
    <property type="match status" value="1"/>
</dbReference>
<evidence type="ECO:0000259" key="13">
    <source>
        <dbReference type="PROSITE" id="PS00300"/>
    </source>
</evidence>